<dbReference type="GO" id="GO:0017004">
    <property type="term" value="P:cytochrome complex assembly"/>
    <property type="evidence" value="ECO:0007669"/>
    <property type="project" value="UniProtKB-KW"/>
</dbReference>
<dbReference type="InterPro" id="IPR036249">
    <property type="entry name" value="Thioredoxin-like_sf"/>
</dbReference>
<dbReference type="Pfam" id="PF00578">
    <property type="entry name" value="AhpC-TSA"/>
    <property type="match status" value="1"/>
</dbReference>
<reference evidence="6 7" key="1">
    <citation type="submission" date="2019-03" db="EMBL/GenBank/DDBJ databases">
        <title>Genomic Encyclopedia of Archaeal and Bacterial Type Strains, Phase II (KMG-II): from individual species to whole genera.</title>
        <authorList>
            <person name="Goeker M."/>
        </authorList>
    </citation>
    <scope>NUCLEOTIDE SEQUENCE [LARGE SCALE GENOMIC DNA]</scope>
    <source>
        <strain evidence="6 7">DSM 28323</strain>
    </source>
</reference>
<dbReference type="Proteomes" id="UP000295741">
    <property type="component" value="Unassembled WGS sequence"/>
</dbReference>
<dbReference type="SUPFAM" id="SSF52833">
    <property type="entry name" value="Thioredoxin-like"/>
    <property type="match status" value="1"/>
</dbReference>
<dbReference type="PROSITE" id="PS51352">
    <property type="entry name" value="THIOREDOXIN_2"/>
    <property type="match status" value="1"/>
</dbReference>
<evidence type="ECO:0000259" key="5">
    <source>
        <dbReference type="PROSITE" id="PS51352"/>
    </source>
</evidence>
<gene>
    <name evidence="6" type="ORF">BC659_1039</name>
</gene>
<evidence type="ECO:0000313" key="7">
    <source>
        <dbReference type="Proteomes" id="UP000295741"/>
    </source>
</evidence>
<evidence type="ECO:0000313" key="6">
    <source>
        <dbReference type="EMBL" id="TDO28957.1"/>
    </source>
</evidence>
<dbReference type="RefSeq" id="WP_133473569.1">
    <property type="nucleotide sequence ID" value="NZ_SNWP01000010.1"/>
</dbReference>
<protein>
    <submittedName>
        <fullName evidence="6">Uncharacterized protein DUF4369</fullName>
    </submittedName>
</protein>
<dbReference type="Gene3D" id="3.40.30.10">
    <property type="entry name" value="Glutaredoxin"/>
    <property type="match status" value="1"/>
</dbReference>
<dbReference type="PANTHER" id="PTHR42852:SF6">
    <property type="entry name" value="THIOL:DISULFIDE INTERCHANGE PROTEIN DSBE"/>
    <property type="match status" value="1"/>
</dbReference>
<dbReference type="InterPro" id="IPR013766">
    <property type="entry name" value="Thioredoxin_domain"/>
</dbReference>
<comment type="caution">
    <text evidence="6">The sequence shown here is derived from an EMBL/GenBank/DDBJ whole genome shotgun (WGS) entry which is preliminary data.</text>
</comment>
<dbReference type="PANTHER" id="PTHR42852">
    <property type="entry name" value="THIOL:DISULFIDE INTERCHANGE PROTEIN DSBE"/>
    <property type="match status" value="1"/>
</dbReference>
<keyword evidence="2" id="KW-0201">Cytochrome c-type biogenesis</keyword>
<dbReference type="InterPro" id="IPR000866">
    <property type="entry name" value="AhpC/TSA"/>
</dbReference>
<dbReference type="InterPro" id="IPR025380">
    <property type="entry name" value="DUF4369"/>
</dbReference>
<feature type="domain" description="Thioredoxin" evidence="5">
    <location>
        <begin position="237"/>
        <end position="375"/>
    </location>
</feature>
<evidence type="ECO:0000256" key="3">
    <source>
        <dbReference type="ARBA" id="ARBA00023157"/>
    </source>
</evidence>
<keyword evidence="7" id="KW-1185">Reference proteome</keyword>
<dbReference type="AlphaFoldDB" id="A0A4R6J247"/>
<sequence>MKRILYVAAAVVLISSCQEKKYGAFTVSGKISNAPSKKIFLQELPYGGEQPVVLDSGTLKENGNFELRAVGKEESLYRLVIENGPDVLLVNDGKSIRVNMDVNNYRAYTIEGSEASESLHTLFEKFSVKDSILYGTLGMLDSLQRGGNDSLVTIEKAKRDLQIKDMNKLVTAFINTSESPAARYYALGMGSRTMPPDELKSLADASANKFKEHTGLAKIKALLAAYGQQSQQAGTNSLLNQQAPEISLPDTEGKMFSLSSLKGKYVLVDFWASWCMPCRKENPNVVAAYNKFKDKNFTILGVSLDQDKDAWLQAIAKDKLSWKHISDLKYWESAVVPMYKIEGIPFNVLLDPTGKIIAMDLRGEALEQKLAEVLK</sequence>
<comment type="subcellular location">
    <subcellularLocation>
        <location evidence="1">Cell envelope</location>
    </subcellularLocation>
</comment>
<organism evidence="6 7">
    <name type="scientific">Sediminibacterium goheungense</name>
    <dbReference type="NCBI Taxonomy" id="1086393"/>
    <lineage>
        <taxon>Bacteria</taxon>
        <taxon>Pseudomonadati</taxon>
        <taxon>Bacteroidota</taxon>
        <taxon>Chitinophagia</taxon>
        <taxon>Chitinophagales</taxon>
        <taxon>Chitinophagaceae</taxon>
        <taxon>Sediminibacterium</taxon>
    </lineage>
</organism>
<dbReference type="CDD" id="cd02966">
    <property type="entry name" value="TlpA_like_family"/>
    <property type="match status" value="1"/>
</dbReference>
<accession>A0A4R6J247</accession>
<evidence type="ECO:0000256" key="4">
    <source>
        <dbReference type="ARBA" id="ARBA00023284"/>
    </source>
</evidence>
<keyword evidence="3" id="KW-1015">Disulfide bond</keyword>
<name>A0A4R6J247_9BACT</name>
<dbReference type="GO" id="GO:0030313">
    <property type="term" value="C:cell envelope"/>
    <property type="evidence" value="ECO:0007669"/>
    <property type="project" value="UniProtKB-SubCell"/>
</dbReference>
<dbReference type="Pfam" id="PF14289">
    <property type="entry name" value="DUF4369"/>
    <property type="match status" value="1"/>
</dbReference>
<dbReference type="PROSITE" id="PS51257">
    <property type="entry name" value="PROKAR_LIPOPROTEIN"/>
    <property type="match status" value="1"/>
</dbReference>
<evidence type="ECO:0000256" key="1">
    <source>
        <dbReference type="ARBA" id="ARBA00004196"/>
    </source>
</evidence>
<dbReference type="InterPro" id="IPR050553">
    <property type="entry name" value="Thioredoxin_ResA/DsbE_sf"/>
</dbReference>
<proteinExistence type="predicted"/>
<dbReference type="EMBL" id="SNWP01000010">
    <property type="protein sequence ID" value="TDO28957.1"/>
    <property type="molecule type" value="Genomic_DNA"/>
</dbReference>
<evidence type="ECO:0000256" key="2">
    <source>
        <dbReference type="ARBA" id="ARBA00022748"/>
    </source>
</evidence>
<dbReference type="OrthoDB" id="750178at2"/>
<keyword evidence="4" id="KW-0676">Redox-active center</keyword>